<evidence type="ECO:0000256" key="2">
    <source>
        <dbReference type="ARBA" id="ARBA00019012"/>
    </source>
</evidence>
<gene>
    <name evidence="5" type="primary">tsaB</name>
    <name evidence="5" type="ORF">COB20_11635</name>
</gene>
<dbReference type="SUPFAM" id="SSF53067">
    <property type="entry name" value="Actin-like ATPase domain"/>
    <property type="match status" value="2"/>
</dbReference>
<proteinExistence type="inferred from homology"/>
<protein>
    <recommendedName>
        <fullName evidence="2">tRNA threonylcarbamoyladenosine biosynthesis protein TsaB</fullName>
    </recommendedName>
    <alternativeName>
        <fullName evidence="3">t(6)A37 threonylcarbamoyladenosine biosynthesis protein TsaB</fullName>
    </alternativeName>
</protein>
<dbReference type="GO" id="GO:0002949">
    <property type="term" value="P:tRNA threonylcarbamoyladenosine modification"/>
    <property type="evidence" value="ECO:0007669"/>
    <property type="project" value="InterPro"/>
</dbReference>
<dbReference type="InterPro" id="IPR000905">
    <property type="entry name" value="Gcp-like_dom"/>
</dbReference>
<keyword evidence="5" id="KW-0808">Transferase</keyword>
<dbReference type="PANTHER" id="PTHR11735:SF11">
    <property type="entry name" value="TRNA THREONYLCARBAMOYLADENOSINE BIOSYNTHESIS PROTEIN TSAB"/>
    <property type="match status" value="1"/>
</dbReference>
<organism evidence="5 6">
    <name type="scientific">SAR86 cluster bacterium</name>
    <dbReference type="NCBI Taxonomy" id="2030880"/>
    <lineage>
        <taxon>Bacteria</taxon>
        <taxon>Pseudomonadati</taxon>
        <taxon>Pseudomonadota</taxon>
        <taxon>Gammaproteobacteria</taxon>
        <taxon>SAR86 cluster</taxon>
    </lineage>
</organism>
<feature type="domain" description="Gcp-like" evidence="4">
    <location>
        <begin position="30"/>
        <end position="154"/>
    </location>
</feature>
<dbReference type="GO" id="GO:0016740">
    <property type="term" value="F:transferase activity"/>
    <property type="evidence" value="ECO:0007669"/>
    <property type="project" value="UniProtKB-KW"/>
</dbReference>
<comment type="similarity">
    <text evidence="1">Belongs to the KAE1 / TsaD family. TsaB subfamily.</text>
</comment>
<dbReference type="PANTHER" id="PTHR11735">
    <property type="entry name" value="TRNA N6-ADENOSINE THREONYLCARBAMOYLTRANSFERASE"/>
    <property type="match status" value="1"/>
</dbReference>
<dbReference type="Pfam" id="PF00814">
    <property type="entry name" value="TsaD"/>
    <property type="match status" value="1"/>
</dbReference>
<dbReference type="InterPro" id="IPR022496">
    <property type="entry name" value="T6A_TsaB"/>
</dbReference>
<dbReference type="EMBL" id="NVUL01000063">
    <property type="protein sequence ID" value="PCI76038.1"/>
    <property type="molecule type" value="Genomic_DNA"/>
</dbReference>
<evidence type="ECO:0000313" key="6">
    <source>
        <dbReference type="Proteomes" id="UP000218767"/>
    </source>
</evidence>
<comment type="caution">
    <text evidence="5">The sequence shown here is derived from an EMBL/GenBank/DDBJ whole genome shotgun (WGS) entry which is preliminary data.</text>
</comment>
<accession>A0A2A4X063</accession>
<dbReference type="AlphaFoldDB" id="A0A2A4X063"/>
<dbReference type="CDD" id="cd24032">
    <property type="entry name" value="ASKHA_NBD_TsaB"/>
    <property type="match status" value="1"/>
</dbReference>
<evidence type="ECO:0000256" key="3">
    <source>
        <dbReference type="ARBA" id="ARBA00032446"/>
    </source>
</evidence>
<dbReference type="NCBIfam" id="TIGR03725">
    <property type="entry name" value="T6A_YeaZ"/>
    <property type="match status" value="1"/>
</dbReference>
<dbReference type="Gene3D" id="3.30.420.40">
    <property type="match status" value="2"/>
</dbReference>
<name>A0A2A4X063_9GAMM</name>
<sequence length="228" mass="24245">MNTILTIDTSSTHCAVALQHGDVLLERVTEAERQSAQRVLPMLSELLLDAEIAISAIDLIAVVAGPGSFTGVRIGVAVAQGLSFSAAIPVVPLSSLALLAMAAVSESSFDRVLVSEEAREGELYFAAYQCSDRQGVELVGREQVALIEELDALPGHSKGASWCLAGSGWERQTEILQHLGCTAAAEPQTPVIGNQLIANLALLRFNCGEAVDATQLRPNYVKEQLDYT</sequence>
<reference evidence="6" key="1">
    <citation type="submission" date="2017-08" db="EMBL/GenBank/DDBJ databases">
        <title>A dynamic microbial community with high functional redundancy inhabits the cold, oxic subseafloor aquifer.</title>
        <authorList>
            <person name="Tully B.J."/>
            <person name="Wheat C.G."/>
            <person name="Glazer B.T."/>
            <person name="Huber J.A."/>
        </authorList>
    </citation>
    <scope>NUCLEOTIDE SEQUENCE [LARGE SCALE GENOMIC DNA]</scope>
</reference>
<evidence type="ECO:0000256" key="1">
    <source>
        <dbReference type="ARBA" id="ARBA00010493"/>
    </source>
</evidence>
<evidence type="ECO:0000259" key="4">
    <source>
        <dbReference type="Pfam" id="PF00814"/>
    </source>
</evidence>
<dbReference type="InterPro" id="IPR043129">
    <property type="entry name" value="ATPase_NBD"/>
</dbReference>
<dbReference type="Proteomes" id="UP000218767">
    <property type="component" value="Unassembled WGS sequence"/>
</dbReference>
<dbReference type="GO" id="GO:0005829">
    <property type="term" value="C:cytosol"/>
    <property type="evidence" value="ECO:0007669"/>
    <property type="project" value="TreeGrafter"/>
</dbReference>
<evidence type="ECO:0000313" key="5">
    <source>
        <dbReference type="EMBL" id="PCI76038.1"/>
    </source>
</evidence>